<name>A0A328EBK5_9ASTE</name>
<dbReference type="PANTHER" id="PTHR35761">
    <property type="entry name" value="ATR INTERACTING PROTEIN"/>
    <property type="match status" value="1"/>
</dbReference>
<dbReference type="GO" id="GO:0006974">
    <property type="term" value="P:DNA damage response"/>
    <property type="evidence" value="ECO:0007669"/>
    <property type="project" value="InterPro"/>
</dbReference>
<evidence type="ECO:0000313" key="2">
    <source>
        <dbReference type="EMBL" id="RAL54756.1"/>
    </source>
</evidence>
<dbReference type="AlphaFoldDB" id="A0A328EBK5"/>
<dbReference type="InterPro" id="IPR044952">
    <property type="entry name" value="SUV2"/>
</dbReference>
<gene>
    <name evidence="2" type="ORF">DM860_001884</name>
</gene>
<feature type="region of interest" description="Disordered" evidence="1">
    <location>
        <begin position="34"/>
        <end position="64"/>
    </location>
</feature>
<feature type="compositionally biased region" description="Polar residues" evidence="1">
    <location>
        <begin position="127"/>
        <end position="144"/>
    </location>
</feature>
<organism evidence="2 3">
    <name type="scientific">Cuscuta australis</name>
    <dbReference type="NCBI Taxonomy" id="267555"/>
    <lineage>
        <taxon>Eukaryota</taxon>
        <taxon>Viridiplantae</taxon>
        <taxon>Streptophyta</taxon>
        <taxon>Embryophyta</taxon>
        <taxon>Tracheophyta</taxon>
        <taxon>Spermatophyta</taxon>
        <taxon>Magnoliopsida</taxon>
        <taxon>eudicotyledons</taxon>
        <taxon>Gunneridae</taxon>
        <taxon>Pentapetalae</taxon>
        <taxon>asterids</taxon>
        <taxon>lamiids</taxon>
        <taxon>Solanales</taxon>
        <taxon>Convolvulaceae</taxon>
        <taxon>Cuscuteae</taxon>
        <taxon>Cuscuta</taxon>
        <taxon>Cuscuta subgen. Grammica</taxon>
        <taxon>Cuscuta sect. Cleistogrammica</taxon>
    </lineage>
</organism>
<evidence type="ECO:0000313" key="3">
    <source>
        <dbReference type="Proteomes" id="UP000249390"/>
    </source>
</evidence>
<feature type="region of interest" description="Disordered" evidence="1">
    <location>
        <begin position="125"/>
        <end position="144"/>
    </location>
</feature>
<reference evidence="2 3" key="1">
    <citation type="submission" date="2018-06" db="EMBL/GenBank/DDBJ databases">
        <title>The Genome of Cuscuta australis (Dodder) Provides Insight into the Evolution of Plant Parasitism.</title>
        <authorList>
            <person name="Liu H."/>
        </authorList>
    </citation>
    <scope>NUCLEOTIDE SEQUENCE [LARGE SCALE GENOMIC DNA]</scope>
    <source>
        <strain evidence="3">cv. Yunnan</strain>
        <tissue evidence="2">Vines</tissue>
    </source>
</reference>
<accession>A0A328EBK5</accession>
<dbReference type="PANTHER" id="PTHR35761:SF1">
    <property type="entry name" value="PROTEIN SENSITIVE TO UV 2"/>
    <property type="match status" value="1"/>
</dbReference>
<dbReference type="EMBL" id="NQVE01000009">
    <property type="protein sequence ID" value="RAL54756.1"/>
    <property type="molecule type" value="Genomic_DNA"/>
</dbReference>
<feature type="compositionally biased region" description="Pro residues" evidence="1">
    <location>
        <begin position="39"/>
        <end position="52"/>
    </location>
</feature>
<protein>
    <submittedName>
        <fullName evidence="2">Uncharacterized protein</fullName>
    </submittedName>
</protein>
<proteinExistence type="predicted"/>
<dbReference type="SUPFAM" id="SSF48371">
    <property type="entry name" value="ARM repeat"/>
    <property type="match status" value="1"/>
</dbReference>
<evidence type="ECO:0000256" key="1">
    <source>
        <dbReference type="SAM" id="MobiDB-lite"/>
    </source>
</evidence>
<comment type="caution">
    <text evidence="2">The sequence shown here is derived from an EMBL/GenBank/DDBJ whole genome shotgun (WGS) entry which is preliminary data.</text>
</comment>
<keyword evidence="3" id="KW-1185">Reference proteome</keyword>
<dbReference type="InterPro" id="IPR016024">
    <property type="entry name" value="ARM-type_fold"/>
</dbReference>
<sequence>MASEGYDDDDDLWSDADFVGAVAEAVEAVEVASTQRNLLPPPTHPHPPPAATPSPFVGISSSPPWKAPQLAVQQVATPSTSKDSNGAFQQQEIDRLKGELGRVSELLAQKEQECIMLRKHSEEKETNAVQTERASVSTISTGESDSPSMIKKKLLDAWESPTGQNLGRIFVSKLLETCEADFRVLFGLLDSSFPSKMRTESSFSYSGVAKEDNLLQDHLNVSAKVSHLYSVLMKISNEMLRLDGLLDALVELCQLKNVLIMYRALHILHEVLSCSFFAEKKDDRRSNVIFEEIDENKPSRRGSHSKETLNHNAVAQLDNSDTLSRMGSFNPGTSVFTSCFNYLSLFELMCQIIMMNSLEHIRWEAVSIMNLILVRKHTFLEREKFASDIVFQSVSLLLRKDAGYRVNKQAVRLLYLLLNCPNVMASFFNNFMGGKSTGTADASSKTASTFQVICKIFEGLAECLSCSRKSTEELQVQRHSIILLAFLASCGKTGIEILLNHRLPKRTGFLTIILQSLISVLDLEARDTATHPEESKERTLMIREALILLNRIVSHPQYAGSVLLALTNRRDIARLSVDTASRLSHKGKCLLHCDSITQQIRATEIVELAQGFQRRLYTFLGANASGKKPS</sequence>
<dbReference type="Proteomes" id="UP000249390">
    <property type="component" value="Unassembled WGS sequence"/>
</dbReference>